<feature type="compositionally biased region" description="Low complexity" evidence="1">
    <location>
        <begin position="48"/>
        <end position="63"/>
    </location>
</feature>
<gene>
    <name evidence="4" type="ORF">F1193_01315</name>
</gene>
<keyword evidence="2" id="KW-0472">Membrane</keyword>
<dbReference type="Gene3D" id="1.20.144.10">
    <property type="entry name" value="Phosphatidic acid phosphatase type 2/haloperoxidase"/>
    <property type="match status" value="1"/>
</dbReference>
<name>A0A5M6I636_9HYPH</name>
<organism evidence="4 5">
    <name type="scientific">Blastochloris sulfoviridis</name>
    <dbReference type="NCBI Taxonomy" id="50712"/>
    <lineage>
        <taxon>Bacteria</taxon>
        <taxon>Pseudomonadati</taxon>
        <taxon>Pseudomonadota</taxon>
        <taxon>Alphaproteobacteria</taxon>
        <taxon>Hyphomicrobiales</taxon>
        <taxon>Blastochloridaceae</taxon>
        <taxon>Blastochloris</taxon>
    </lineage>
</organism>
<feature type="transmembrane region" description="Helical" evidence="2">
    <location>
        <begin position="127"/>
        <end position="145"/>
    </location>
</feature>
<evidence type="ECO:0000313" key="4">
    <source>
        <dbReference type="EMBL" id="KAA5603317.1"/>
    </source>
</evidence>
<evidence type="ECO:0000259" key="3">
    <source>
        <dbReference type="Pfam" id="PF01569"/>
    </source>
</evidence>
<evidence type="ECO:0000256" key="2">
    <source>
        <dbReference type="SAM" id="Phobius"/>
    </source>
</evidence>
<sequence length="296" mass="31559">MAGGRALRPRGRDRLEHVAPPRPARQRHLPARRPPRVRADRRLRRAGPGRAAPAGRPARAADPARRLPVTARARLTLLFAVLGVVAVLGVWPGLDLAVSAAAFDPAAGRFPAAADPALKGLREVFRILPHLIFWPALVALIVAALRPSLRLPRRALIFLVATFALGPGLIVNGVVKTAWDRPRPRDVATFGGAAPFQPWWQPGTGWFANRSFVSGEAASSAWMLAPAALTPPPWRALALAGAASYAAATAVLRVVFGAHFLSDVLLGALVSLTVVWAGWRWYRRAAAGALGSAEGR</sequence>
<feature type="domain" description="Phosphatidic acid phosphatase type 2/haloperoxidase" evidence="3">
    <location>
        <begin position="161"/>
        <end position="284"/>
    </location>
</feature>
<evidence type="ECO:0000256" key="1">
    <source>
        <dbReference type="SAM" id="MobiDB-lite"/>
    </source>
</evidence>
<dbReference type="EMBL" id="VWPL01000002">
    <property type="protein sequence ID" value="KAA5603317.1"/>
    <property type="molecule type" value="Genomic_DNA"/>
</dbReference>
<dbReference type="OrthoDB" id="9813524at2"/>
<dbReference type="AlphaFoldDB" id="A0A5M6I636"/>
<feature type="transmembrane region" description="Helical" evidence="2">
    <location>
        <begin position="263"/>
        <end position="282"/>
    </location>
</feature>
<keyword evidence="2" id="KW-0812">Transmembrane</keyword>
<feature type="compositionally biased region" description="Basic and acidic residues" evidence="1">
    <location>
        <begin position="10"/>
        <end position="19"/>
    </location>
</feature>
<dbReference type="SUPFAM" id="SSF48317">
    <property type="entry name" value="Acid phosphatase/Vanadium-dependent haloperoxidase"/>
    <property type="match status" value="1"/>
</dbReference>
<dbReference type="Pfam" id="PF01569">
    <property type="entry name" value="PAP2"/>
    <property type="match status" value="1"/>
</dbReference>
<reference evidence="4 5" key="1">
    <citation type="submission" date="2019-09" db="EMBL/GenBank/DDBJ databases">
        <title>Draft Whole-Genome sequence of Blastochloris sulfoviridis DSM 729.</title>
        <authorList>
            <person name="Meyer T.E."/>
            <person name="Kyndt J.A."/>
        </authorList>
    </citation>
    <scope>NUCLEOTIDE SEQUENCE [LARGE SCALE GENOMIC DNA]</scope>
    <source>
        <strain evidence="4 5">DSM 729</strain>
    </source>
</reference>
<dbReference type="InterPro" id="IPR036938">
    <property type="entry name" value="PAP2/HPO_sf"/>
</dbReference>
<proteinExistence type="predicted"/>
<feature type="transmembrane region" description="Helical" evidence="2">
    <location>
        <begin position="75"/>
        <end position="94"/>
    </location>
</feature>
<dbReference type="Proteomes" id="UP000323886">
    <property type="component" value="Unassembled WGS sequence"/>
</dbReference>
<dbReference type="InterPro" id="IPR000326">
    <property type="entry name" value="PAP2/HPO"/>
</dbReference>
<evidence type="ECO:0000313" key="5">
    <source>
        <dbReference type="Proteomes" id="UP000323886"/>
    </source>
</evidence>
<comment type="caution">
    <text evidence="4">The sequence shown here is derived from an EMBL/GenBank/DDBJ whole genome shotgun (WGS) entry which is preliminary data.</text>
</comment>
<feature type="region of interest" description="Disordered" evidence="1">
    <location>
        <begin position="1"/>
        <end position="63"/>
    </location>
</feature>
<keyword evidence="2" id="KW-1133">Transmembrane helix</keyword>
<feature type="compositionally biased region" description="Basic residues" evidence="1">
    <location>
        <begin position="24"/>
        <end position="47"/>
    </location>
</feature>
<protein>
    <submittedName>
        <fullName evidence="4">Phosphatase PAP2 family protein</fullName>
    </submittedName>
</protein>
<accession>A0A5M6I636</accession>
<feature type="transmembrane region" description="Helical" evidence="2">
    <location>
        <begin position="157"/>
        <end position="175"/>
    </location>
</feature>
<keyword evidence="5" id="KW-1185">Reference proteome</keyword>